<keyword evidence="3" id="KW-0813">Transport</keyword>
<evidence type="ECO:0000313" key="9">
    <source>
        <dbReference type="Proteomes" id="UP000834106"/>
    </source>
</evidence>
<dbReference type="EMBL" id="OU503038">
    <property type="protein sequence ID" value="CAI9758658.1"/>
    <property type="molecule type" value="Genomic_DNA"/>
</dbReference>
<evidence type="ECO:0000256" key="2">
    <source>
        <dbReference type="ARBA" id="ARBA00022692"/>
    </source>
</evidence>
<protein>
    <recommendedName>
        <fullName evidence="7">Amino acid transporter transmembrane domain-containing protein</fullName>
    </recommendedName>
</protein>
<feature type="transmembrane region" description="Helical" evidence="6">
    <location>
        <begin position="191"/>
        <end position="212"/>
    </location>
</feature>
<evidence type="ECO:0000256" key="4">
    <source>
        <dbReference type="ARBA" id="ARBA00022989"/>
    </source>
</evidence>
<dbReference type="GO" id="GO:0005774">
    <property type="term" value="C:vacuolar membrane"/>
    <property type="evidence" value="ECO:0007669"/>
    <property type="project" value="TreeGrafter"/>
</dbReference>
<gene>
    <name evidence="8" type="ORF">FPE_LOCUS6088</name>
</gene>
<keyword evidence="2 6" id="KW-0812">Transmembrane</keyword>
<evidence type="ECO:0000313" key="8">
    <source>
        <dbReference type="EMBL" id="CAI9758658.1"/>
    </source>
</evidence>
<feature type="transmembrane region" description="Helical" evidence="6">
    <location>
        <begin position="124"/>
        <end position="146"/>
    </location>
</feature>
<evidence type="ECO:0000259" key="7">
    <source>
        <dbReference type="Pfam" id="PF01490"/>
    </source>
</evidence>
<comment type="subcellular location">
    <subcellularLocation>
        <location evidence="1">Membrane</location>
        <topology evidence="1">Multi-pass membrane protein</topology>
    </subcellularLocation>
</comment>
<keyword evidence="5 6" id="KW-0472">Membrane</keyword>
<feature type="transmembrane region" description="Helical" evidence="6">
    <location>
        <begin position="374"/>
        <end position="395"/>
    </location>
</feature>
<dbReference type="Pfam" id="PF01490">
    <property type="entry name" value="Aa_trans"/>
    <property type="match status" value="1"/>
</dbReference>
<feature type="transmembrane region" description="Helical" evidence="6">
    <location>
        <begin position="309"/>
        <end position="327"/>
    </location>
</feature>
<dbReference type="InterPro" id="IPR013057">
    <property type="entry name" value="AA_transpt_TM"/>
</dbReference>
<feature type="transmembrane region" description="Helical" evidence="6">
    <location>
        <begin position="348"/>
        <end position="368"/>
    </location>
</feature>
<name>A0AAD1YY13_9LAMI</name>
<sequence length="435" mass="47457">MDAKSEDGLSITVPLLVNYDETLRHALGDVEKAEGLDYVSHQSTGTTSFFKTTFNGLNSLSGVGILSVPYALASGGWLSLVLLFVIAIATLYTGFLIKRCMDFDTNIRSYPDIGEKAFGSKGRIFVSIFMHLELYLVATGFLILAGDNLHNLFPYFEINFYGITIGGKQSFVILVGLVIMPTVWINNMKTLSYVSATGVLASVIITASIFWAGTSDNIGFDQKGMLLNLGGIPTTFSLYAFCYCAHPVFPTLYTSMRNQKQFSMVLVTCFLFCTITYGTVAILGYLMFGSQVQSQITLNLPIENISSKVAIYTALVNPIAKYALMLMPIANAIENQFKSYCNKRSFSLLVKTTLLTGSVIVALTLPFFGLLMGLVGAFLSVTGSILVPCFCYLKISGAYRRIGLEKVVIGLTVLMGFVILVTGTYVSLVQIIQNL</sequence>
<keyword evidence="3" id="KW-0029">Amino-acid transport</keyword>
<feature type="transmembrane region" description="Helical" evidence="6">
    <location>
        <begin position="158"/>
        <end position="179"/>
    </location>
</feature>
<reference evidence="8" key="1">
    <citation type="submission" date="2023-05" db="EMBL/GenBank/DDBJ databases">
        <authorList>
            <person name="Huff M."/>
        </authorList>
    </citation>
    <scope>NUCLEOTIDE SEQUENCE</scope>
</reference>
<keyword evidence="4 6" id="KW-1133">Transmembrane helix</keyword>
<organism evidence="8 9">
    <name type="scientific">Fraxinus pennsylvanica</name>
    <dbReference type="NCBI Taxonomy" id="56036"/>
    <lineage>
        <taxon>Eukaryota</taxon>
        <taxon>Viridiplantae</taxon>
        <taxon>Streptophyta</taxon>
        <taxon>Embryophyta</taxon>
        <taxon>Tracheophyta</taxon>
        <taxon>Spermatophyta</taxon>
        <taxon>Magnoliopsida</taxon>
        <taxon>eudicotyledons</taxon>
        <taxon>Gunneridae</taxon>
        <taxon>Pentapetalae</taxon>
        <taxon>asterids</taxon>
        <taxon>lamiids</taxon>
        <taxon>Lamiales</taxon>
        <taxon>Oleaceae</taxon>
        <taxon>Oleeae</taxon>
        <taxon>Fraxinus</taxon>
    </lineage>
</organism>
<evidence type="ECO:0000256" key="1">
    <source>
        <dbReference type="ARBA" id="ARBA00004141"/>
    </source>
</evidence>
<accession>A0AAD1YY13</accession>
<feature type="transmembrane region" description="Helical" evidence="6">
    <location>
        <begin position="265"/>
        <end position="289"/>
    </location>
</feature>
<feature type="transmembrane region" description="Helical" evidence="6">
    <location>
        <begin position="232"/>
        <end position="253"/>
    </location>
</feature>
<evidence type="ECO:0000256" key="5">
    <source>
        <dbReference type="ARBA" id="ARBA00023136"/>
    </source>
</evidence>
<dbReference type="AlphaFoldDB" id="A0AAD1YY13"/>
<evidence type="ECO:0000256" key="3">
    <source>
        <dbReference type="ARBA" id="ARBA00022970"/>
    </source>
</evidence>
<feature type="transmembrane region" description="Helical" evidence="6">
    <location>
        <begin position="407"/>
        <end position="432"/>
    </location>
</feature>
<dbReference type="PANTHER" id="PTHR22950">
    <property type="entry name" value="AMINO ACID TRANSPORTER"/>
    <property type="match status" value="1"/>
</dbReference>
<dbReference type="PANTHER" id="PTHR22950:SF705">
    <property type="entry name" value="AMINO ACID TRANSPORTER AVT1I-LIKE"/>
    <property type="match status" value="1"/>
</dbReference>
<keyword evidence="9" id="KW-1185">Reference proteome</keyword>
<dbReference type="GO" id="GO:0015179">
    <property type="term" value="F:L-amino acid transmembrane transporter activity"/>
    <property type="evidence" value="ECO:0007669"/>
    <property type="project" value="TreeGrafter"/>
</dbReference>
<feature type="transmembrane region" description="Helical" evidence="6">
    <location>
        <begin position="76"/>
        <end position="97"/>
    </location>
</feature>
<evidence type="ECO:0000256" key="6">
    <source>
        <dbReference type="SAM" id="Phobius"/>
    </source>
</evidence>
<proteinExistence type="predicted"/>
<dbReference type="Proteomes" id="UP000834106">
    <property type="component" value="Chromosome 3"/>
</dbReference>
<feature type="domain" description="Amino acid transporter transmembrane" evidence="7">
    <location>
        <begin position="46"/>
        <end position="427"/>
    </location>
</feature>